<gene>
    <name evidence="7" type="ORF">ABH992_003691</name>
</gene>
<dbReference type="InterPro" id="IPR044878">
    <property type="entry name" value="UbiA_sf"/>
</dbReference>
<dbReference type="Pfam" id="PF01040">
    <property type="entry name" value="UbiA"/>
    <property type="match status" value="1"/>
</dbReference>
<proteinExistence type="predicted"/>
<comment type="subcellular location">
    <subcellularLocation>
        <location evidence="1">Membrane</location>
        <topology evidence="1">Multi-pass membrane protein</topology>
    </subcellularLocation>
</comment>
<keyword evidence="3 6" id="KW-0812">Transmembrane</keyword>
<evidence type="ECO:0000256" key="2">
    <source>
        <dbReference type="ARBA" id="ARBA00022475"/>
    </source>
</evidence>
<feature type="transmembrane region" description="Helical" evidence="6">
    <location>
        <begin position="250"/>
        <end position="270"/>
    </location>
</feature>
<keyword evidence="8" id="KW-1185">Reference proteome</keyword>
<evidence type="ECO:0000256" key="3">
    <source>
        <dbReference type="ARBA" id="ARBA00022692"/>
    </source>
</evidence>
<protein>
    <submittedName>
        <fullName evidence="7">4-hydroxybenzoate polyprenyltransferase</fullName>
    </submittedName>
</protein>
<evidence type="ECO:0000256" key="5">
    <source>
        <dbReference type="ARBA" id="ARBA00023136"/>
    </source>
</evidence>
<sequence length="436" mass="47110">MEQRASQYDPGLSEPSAARTLVIDLEGALLRSELLMEALFSSPGRMLARFGAGGRAGMAALTAILARAEIDYAHLPYDSDVMNRALAARALGEKIYLVADRLAAHAAAIAAHLGFDGVVTHADLAAGRVPFDRASIARIERREVRRAGLATWVKALRVHQYAKNTLVFVPALTAHQLNLSTLGYALLAFLAFSACASGAYLMNDLLDLAADRQHPSKRHRALAAGDLPISSALSAIPALWLFALAASLCISPQFLGVLGLYLATTIAYSLVLKRKMLVDIVTLAGLYTLRIVAGAVGVGVVLSEWLLIFSLFVFTSLALIKRFSELSMRESVGLADPSNRDYRVTDLNVIAAMAAASAMNAVTVFSLYVSSSAVTPLYSRPWMLWLLTPLLLYWFGRALMMAHRREMPDDPILYAFRDGPSRTAVAAMVCIMLAAI</sequence>
<dbReference type="RefSeq" id="WP_050992049.1">
    <property type="nucleotide sequence ID" value="NZ_JBGBYD010000002.1"/>
</dbReference>
<comment type="caution">
    <text evidence="7">The sequence shown here is derived from an EMBL/GenBank/DDBJ whole genome shotgun (WGS) entry which is preliminary data.</text>
</comment>
<dbReference type="InterPro" id="IPR000537">
    <property type="entry name" value="UbiA_prenyltransferase"/>
</dbReference>
<evidence type="ECO:0000256" key="1">
    <source>
        <dbReference type="ARBA" id="ARBA00004141"/>
    </source>
</evidence>
<dbReference type="EMBL" id="JBGBZN010000002">
    <property type="protein sequence ID" value="MEY9471292.1"/>
    <property type="molecule type" value="Genomic_DNA"/>
</dbReference>
<reference evidence="7 8" key="1">
    <citation type="submission" date="2024-07" db="EMBL/GenBank/DDBJ databases">
        <title>Genomic Encyclopedia of Type Strains, Phase V (KMG-V): Genome sequencing to study the core and pangenomes of soil and plant-associated prokaryotes.</title>
        <authorList>
            <person name="Whitman W."/>
        </authorList>
    </citation>
    <scope>NUCLEOTIDE SEQUENCE [LARGE SCALE GENOMIC DNA]</scope>
    <source>
        <strain evidence="7 8">USDA 222</strain>
    </source>
</reference>
<name>A0ABV4GJY8_9BRAD</name>
<dbReference type="CDD" id="cd13963">
    <property type="entry name" value="PT_UbiA_2"/>
    <property type="match status" value="1"/>
</dbReference>
<keyword evidence="4 6" id="KW-1133">Transmembrane helix</keyword>
<dbReference type="Proteomes" id="UP001565474">
    <property type="component" value="Unassembled WGS sequence"/>
</dbReference>
<dbReference type="Gene3D" id="1.10.357.140">
    <property type="entry name" value="UbiA prenyltransferase"/>
    <property type="match status" value="1"/>
</dbReference>
<dbReference type="NCBIfam" id="NF006088">
    <property type="entry name" value="PRK08238.1"/>
    <property type="match status" value="1"/>
</dbReference>
<feature type="transmembrane region" description="Helical" evidence="6">
    <location>
        <begin position="222"/>
        <end position="244"/>
    </location>
</feature>
<keyword evidence="5 6" id="KW-0472">Membrane</keyword>
<evidence type="ECO:0000256" key="6">
    <source>
        <dbReference type="SAM" id="Phobius"/>
    </source>
</evidence>
<feature type="transmembrane region" description="Helical" evidence="6">
    <location>
        <begin position="347"/>
        <end position="370"/>
    </location>
</feature>
<feature type="transmembrane region" description="Helical" evidence="6">
    <location>
        <begin position="182"/>
        <end position="201"/>
    </location>
</feature>
<evidence type="ECO:0000313" key="7">
    <source>
        <dbReference type="EMBL" id="MEY9471292.1"/>
    </source>
</evidence>
<feature type="transmembrane region" description="Helical" evidence="6">
    <location>
        <begin position="382"/>
        <end position="400"/>
    </location>
</feature>
<keyword evidence="2" id="KW-1003">Cell membrane</keyword>
<organism evidence="7 8">
    <name type="scientific">Bradyrhizobium yuanmingense</name>
    <dbReference type="NCBI Taxonomy" id="108015"/>
    <lineage>
        <taxon>Bacteria</taxon>
        <taxon>Pseudomonadati</taxon>
        <taxon>Pseudomonadota</taxon>
        <taxon>Alphaproteobacteria</taxon>
        <taxon>Hyphomicrobiales</taxon>
        <taxon>Nitrobacteraceae</taxon>
        <taxon>Bradyrhizobium</taxon>
    </lineage>
</organism>
<evidence type="ECO:0000256" key="4">
    <source>
        <dbReference type="ARBA" id="ARBA00022989"/>
    </source>
</evidence>
<accession>A0ABV4GJY8</accession>
<evidence type="ECO:0000313" key="8">
    <source>
        <dbReference type="Proteomes" id="UP001565474"/>
    </source>
</evidence>
<feature type="transmembrane region" description="Helical" evidence="6">
    <location>
        <begin position="302"/>
        <end position="320"/>
    </location>
</feature>